<dbReference type="InterPro" id="IPR012795">
    <property type="entry name" value="tRNA_Ile_lys_synt_N"/>
</dbReference>
<organism evidence="10 11">
    <name type="scientific">Corynebacterium yudongzhengii</name>
    <dbReference type="NCBI Taxonomy" id="2080740"/>
    <lineage>
        <taxon>Bacteria</taxon>
        <taxon>Bacillati</taxon>
        <taxon>Actinomycetota</taxon>
        <taxon>Actinomycetes</taxon>
        <taxon>Mycobacteriales</taxon>
        <taxon>Corynebacteriaceae</taxon>
        <taxon>Corynebacterium</taxon>
    </lineage>
</organism>
<keyword evidence="3 7" id="KW-0819">tRNA processing</keyword>
<gene>
    <name evidence="7 10" type="primary">tilS</name>
    <name evidence="10" type="ORF">DF222_07620</name>
</gene>
<evidence type="ECO:0000256" key="7">
    <source>
        <dbReference type="HAMAP-Rule" id="MF_01161"/>
    </source>
</evidence>
<evidence type="ECO:0000259" key="9">
    <source>
        <dbReference type="Pfam" id="PF09179"/>
    </source>
</evidence>
<comment type="similarity">
    <text evidence="7">Belongs to the tRNA(Ile)-lysidine synthase family.</text>
</comment>
<dbReference type="GO" id="GO:0032267">
    <property type="term" value="F:tRNA(Ile)-lysidine synthase activity"/>
    <property type="evidence" value="ECO:0007669"/>
    <property type="project" value="UniProtKB-EC"/>
</dbReference>
<evidence type="ECO:0000313" key="10">
    <source>
        <dbReference type="EMBL" id="PWC01386.1"/>
    </source>
</evidence>
<reference evidence="11" key="1">
    <citation type="submission" date="2018-04" db="EMBL/GenBank/DDBJ databases">
        <authorList>
            <person name="Liu S."/>
            <person name="Wang Z."/>
            <person name="Li J."/>
        </authorList>
    </citation>
    <scope>NUCLEOTIDE SEQUENCE [LARGE SCALE GENOMIC DNA]</scope>
    <source>
        <strain evidence="11">2189</strain>
    </source>
</reference>
<dbReference type="InterPro" id="IPR015262">
    <property type="entry name" value="tRNA_Ile_lys_synt_subst-bd"/>
</dbReference>
<dbReference type="GO" id="GO:0005737">
    <property type="term" value="C:cytoplasm"/>
    <property type="evidence" value="ECO:0007669"/>
    <property type="project" value="UniProtKB-SubCell"/>
</dbReference>
<dbReference type="PANTHER" id="PTHR43033">
    <property type="entry name" value="TRNA(ILE)-LYSIDINE SYNTHASE-RELATED"/>
    <property type="match status" value="1"/>
</dbReference>
<dbReference type="GO" id="GO:0006400">
    <property type="term" value="P:tRNA modification"/>
    <property type="evidence" value="ECO:0007669"/>
    <property type="project" value="UniProtKB-UniRule"/>
</dbReference>
<evidence type="ECO:0000256" key="4">
    <source>
        <dbReference type="ARBA" id="ARBA00022741"/>
    </source>
</evidence>
<evidence type="ECO:0000313" key="11">
    <source>
        <dbReference type="Proteomes" id="UP000244989"/>
    </source>
</evidence>
<evidence type="ECO:0000256" key="6">
    <source>
        <dbReference type="ARBA" id="ARBA00048539"/>
    </source>
</evidence>
<keyword evidence="1 7" id="KW-0963">Cytoplasm</keyword>
<feature type="domain" description="tRNA(Ile)-lysidine synthase substrate-binding" evidence="9">
    <location>
        <begin position="236"/>
        <end position="303"/>
    </location>
</feature>
<dbReference type="AlphaFoldDB" id="A0A2U1T5V7"/>
<dbReference type="Gene3D" id="3.40.50.620">
    <property type="entry name" value="HUPs"/>
    <property type="match status" value="1"/>
</dbReference>
<evidence type="ECO:0000256" key="1">
    <source>
        <dbReference type="ARBA" id="ARBA00022490"/>
    </source>
</evidence>
<dbReference type="InterPro" id="IPR012094">
    <property type="entry name" value="tRNA_Ile_lys_synt"/>
</dbReference>
<dbReference type="NCBIfam" id="TIGR02432">
    <property type="entry name" value="lysidine_TilS_N"/>
    <property type="match status" value="1"/>
</dbReference>
<accession>A0A2U1T5V7</accession>
<keyword evidence="11" id="KW-1185">Reference proteome</keyword>
<dbReference type="Proteomes" id="UP000244989">
    <property type="component" value="Unassembled WGS sequence"/>
</dbReference>
<dbReference type="PANTHER" id="PTHR43033:SF1">
    <property type="entry name" value="TRNA(ILE)-LYSIDINE SYNTHASE-RELATED"/>
    <property type="match status" value="1"/>
</dbReference>
<dbReference type="KEGG" id="cyz:C3B44_10140"/>
<dbReference type="SUPFAM" id="SSF52402">
    <property type="entry name" value="Adenine nucleotide alpha hydrolases-like"/>
    <property type="match status" value="1"/>
</dbReference>
<comment type="function">
    <text evidence="7">Ligates lysine onto the cytidine present at position 34 of the AUA codon-specific tRNA(Ile) that contains the anticodon CAU, in an ATP-dependent manner. Cytidine is converted to lysidine, thus changing the amino acid specificity of the tRNA from methionine to isoleucine.</text>
</comment>
<evidence type="ECO:0000256" key="3">
    <source>
        <dbReference type="ARBA" id="ARBA00022694"/>
    </source>
</evidence>
<sequence length="309" mass="32964">MPAFDYPRHSPHFLACRRACRPIAQAHQEIVVGLSGGPDSLALVAALTIEGSEVEAIIIDHGLQENSAAIARSAARQAEYLQARPRIITVTVEEGSGTDGTEAEARRARYDALTSAAGKRPVAVAHTRNDQAETLLLTALRGHATGMLPQTGKILRPFLEVTREDTVGTCQELGLDYWEDPHNDDPAYRRVALRQAVLPLLDEINGGATAALAAAAAELAEDNALLAELAGEPTDDCTELAAQPAPLRRRRIAAWLRSHHLSVTKAVIGAVDKLVTTPGTAAAVAAGHAHGKRLDVRRIGGRLSLIRQE</sequence>
<evidence type="ECO:0000259" key="8">
    <source>
        <dbReference type="Pfam" id="PF01171"/>
    </source>
</evidence>
<dbReference type="HAMAP" id="MF_01161">
    <property type="entry name" value="tRNA_Ile_lys_synt"/>
    <property type="match status" value="1"/>
</dbReference>
<dbReference type="GO" id="GO:0005524">
    <property type="term" value="F:ATP binding"/>
    <property type="evidence" value="ECO:0007669"/>
    <property type="project" value="UniProtKB-UniRule"/>
</dbReference>
<evidence type="ECO:0000256" key="5">
    <source>
        <dbReference type="ARBA" id="ARBA00022840"/>
    </source>
</evidence>
<dbReference type="OrthoDB" id="5244702at2"/>
<comment type="domain">
    <text evidence="7">The N-terminal region contains the highly conserved SGGXDS motif, predicted to be a P-loop motif involved in ATP binding.</text>
</comment>
<comment type="catalytic activity">
    <reaction evidence="6 7">
        <text>cytidine(34) in tRNA(Ile2) + L-lysine + ATP = lysidine(34) in tRNA(Ile2) + AMP + diphosphate + H(+)</text>
        <dbReference type="Rhea" id="RHEA:43744"/>
        <dbReference type="Rhea" id="RHEA-COMP:10625"/>
        <dbReference type="Rhea" id="RHEA-COMP:10670"/>
        <dbReference type="ChEBI" id="CHEBI:15378"/>
        <dbReference type="ChEBI" id="CHEBI:30616"/>
        <dbReference type="ChEBI" id="CHEBI:32551"/>
        <dbReference type="ChEBI" id="CHEBI:33019"/>
        <dbReference type="ChEBI" id="CHEBI:82748"/>
        <dbReference type="ChEBI" id="CHEBI:83665"/>
        <dbReference type="ChEBI" id="CHEBI:456215"/>
        <dbReference type="EC" id="6.3.4.19"/>
    </reaction>
</comment>
<comment type="caution">
    <text evidence="10">The sequence shown here is derived from an EMBL/GenBank/DDBJ whole genome shotgun (WGS) entry which is preliminary data.</text>
</comment>
<dbReference type="InterPro" id="IPR014729">
    <property type="entry name" value="Rossmann-like_a/b/a_fold"/>
</dbReference>
<proteinExistence type="inferred from homology"/>
<dbReference type="InterPro" id="IPR011063">
    <property type="entry name" value="TilS/TtcA_N"/>
</dbReference>
<dbReference type="EMBL" id="QEEZ01000013">
    <property type="protein sequence ID" value="PWC01386.1"/>
    <property type="molecule type" value="Genomic_DNA"/>
</dbReference>
<protein>
    <recommendedName>
        <fullName evidence="7">tRNA(Ile)-lysidine synthase</fullName>
        <ecNumber evidence="7">6.3.4.19</ecNumber>
    </recommendedName>
    <alternativeName>
        <fullName evidence="7">tRNA(Ile)-2-lysyl-cytidine synthase</fullName>
    </alternativeName>
    <alternativeName>
        <fullName evidence="7">tRNA(Ile)-lysidine synthetase</fullName>
    </alternativeName>
</protein>
<name>A0A2U1T5V7_9CORY</name>
<feature type="binding site" evidence="7">
    <location>
        <begin position="35"/>
        <end position="40"/>
    </location>
    <ligand>
        <name>ATP</name>
        <dbReference type="ChEBI" id="CHEBI:30616"/>
    </ligand>
</feature>
<keyword evidence="5 7" id="KW-0067">ATP-binding</keyword>
<dbReference type="RefSeq" id="WP_108432258.1">
    <property type="nucleotide sequence ID" value="NZ_CP026947.1"/>
</dbReference>
<dbReference type="EC" id="6.3.4.19" evidence="7"/>
<evidence type="ECO:0000256" key="2">
    <source>
        <dbReference type="ARBA" id="ARBA00022598"/>
    </source>
</evidence>
<dbReference type="Pfam" id="PF09179">
    <property type="entry name" value="TilS"/>
    <property type="match status" value="1"/>
</dbReference>
<keyword evidence="2 7" id="KW-0436">Ligase</keyword>
<dbReference type="CDD" id="cd01992">
    <property type="entry name" value="TilS_N"/>
    <property type="match status" value="1"/>
</dbReference>
<comment type="subcellular location">
    <subcellularLocation>
        <location evidence="7">Cytoplasm</location>
    </subcellularLocation>
</comment>
<dbReference type="Pfam" id="PF01171">
    <property type="entry name" value="ATP_bind_3"/>
    <property type="match status" value="1"/>
</dbReference>
<keyword evidence="4 7" id="KW-0547">Nucleotide-binding</keyword>
<feature type="domain" description="tRNA(Ile)-lysidine/2-thiocytidine synthase N-terminal" evidence="8">
    <location>
        <begin position="30"/>
        <end position="195"/>
    </location>
</feature>